<dbReference type="SUPFAM" id="SSF46785">
    <property type="entry name" value="Winged helix' DNA-binding domain"/>
    <property type="match status" value="1"/>
</dbReference>
<dbReference type="NCBIfam" id="TIGR00738">
    <property type="entry name" value="rrf2_super"/>
    <property type="match status" value="1"/>
</dbReference>
<dbReference type="InterPro" id="IPR036390">
    <property type="entry name" value="WH_DNA-bd_sf"/>
</dbReference>
<dbReference type="InterPro" id="IPR000944">
    <property type="entry name" value="Tscrpt_reg_Rrf2"/>
</dbReference>
<dbReference type="PANTHER" id="PTHR33221">
    <property type="entry name" value="WINGED HELIX-TURN-HELIX TRANSCRIPTIONAL REGULATOR, RRF2 FAMILY"/>
    <property type="match status" value="1"/>
</dbReference>
<dbReference type="GO" id="GO:0005829">
    <property type="term" value="C:cytosol"/>
    <property type="evidence" value="ECO:0007669"/>
    <property type="project" value="TreeGrafter"/>
</dbReference>
<accession>A0A1M6VTD7</accession>
<dbReference type="PANTHER" id="PTHR33221:SF15">
    <property type="entry name" value="HTH-TYPE TRANSCRIPTIONAL REGULATOR YWGB-RELATED"/>
    <property type="match status" value="1"/>
</dbReference>
<proteinExistence type="predicted"/>
<sequence length="143" mass="16282">MHLQTTTDYGIRVMCYLYDKDRLITATELSEKLGISYPYLIRVLGRLRQTGMIEVARGRFGGYRITKSARDSSLYDIIKTMEGEIWINFCLNKDGDCTRNAIDTCPVHKILESAQEQLIASLDRVRLSDIASISWNGRTVAVQ</sequence>
<dbReference type="EMBL" id="FRAR01000026">
    <property type="protein sequence ID" value="SHK84747.1"/>
    <property type="molecule type" value="Genomic_DNA"/>
</dbReference>
<dbReference type="Proteomes" id="UP000183997">
    <property type="component" value="Unassembled WGS sequence"/>
</dbReference>
<dbReference type="AlphaFoldDB" id="A0A1M6VTD7"/>
<dbReference type="PROSITE" id="PS51197">
    <property type="entry name" value="HTH_RRF2_2"/>
    <property type="match status" value="1"/>
</dbReference>
<evidence type="ECO:0000313" key="1">
    <source>
        <dbReference type="EMBL" id="SHK84747.1"/>
    </source>
</evidence>
<evidence type="ECO:0000313" key="2">
    <source>
        <dbReference type="Proteomes" id="UP000183997"/>
    </source>
</evidence>
<dbReference type="STRING" id="1121421.SAMN02745123_03343"/>
<dbReference type="GO" id="GO:0003700">
    <property type="term" value="F:DNA-binding transcription factor activity"/>
    <property type="evidence" value="ECO:0007669"/>
    <property type="project" value="TreeGrafter"/>
</dbReference>
<dbReference type="OrthoDB" id="9808360at2"/>
<dbReference type="InterPro" id="IPR036388">
    <property type="entry name" value="WH-like_DNA-bd_sf"/>
</dbReference>
<reference evidence="2" key="1">
    <citation type="submission" date="2016-11" db="EMBL/GenBank/DDBJ databases">
        <authorList>
            <person name="Varghese N."/>
            <person name="Submissions S."/>
        </authorList>
    </citation>
    <scope>NUCLEOTIDE SEQUENCE [LARGE SCALE GENOMIC DNA]</scope>
    <source>
        <strain evidence="2">DSM 10349</strain>
    </source>
</reference>
<organism evidence="1 2">
    <name type="scientific">Desulforamulus aeronauticus DSM 10349</name>
    <dbReference type="NCBI Taxonomy" id="1121421"/>
    <lineage>
        <taxon>Bacteria</taxon>
        <taxon>Bacillati</taxon>
        <taxon>Bacillota</taxon>
        <taxon>Clostridia</taxon>
        <taxon>Eubacteriales</taxon>
        <taxon>Peptococcaceae</taxon>
        <taxon>Desulforamulus</taxon>
    </lineage>
</organism>
<protein>
    <submittedName>
        <fullName evidence="1">Transcriptional regulator, BadM/Rrf2 family</fullName>
    </submittedName>
</protein>
<dbReference type="Pfam" id="PF02082">
    <property type="entry name" value="Rrf2"/>
    <property type="match status" value="1"/>
</dbReference>
<dbReference type="Gene3D" id="1.10.10.10">
    <property type="entry name" value="Winged helix-like DNA-binding domain superfamily/Winged helix DNA-binding domain"/>
    <property type="match status" value="1"/>
</dbReference>
<keyword evidence="2" id="KW-1185">Reference proteome</keyword>
<dbReference type="InterPro" id="IPR011991">
    <property type="entry name" value="ArsR-like_HTH"/>
</dbReference>
<dbReference type="RefSeq" id="WP_072916636.1">
    <property type="nucleotide sequence ID" value="NZ_FRAR01000026.1"/>
</dbReference>
<gene>
    <name evidence="1" type="ORF">SAMN02745123_03343</name>
</gene>
<name>A0A1M6VTD7_9FIRM</name>
<dbReference type="CDD" id="cd00090">
    <property type="entry name" value="HTH_ARSR"/>
    <property type="match status" value="1"/>
</dbReference>